<proteinExistence type="predicted"/>
<organism evidence="1 2">
    <name type="scientific">Aquabacter spiritensis</name>
    <dbReference type="NCBI Taxonomy" id="933073"/>
    <lineage>
        <taxon>Bacteria</taxon>
        <taxon>Pseudomonadati</taxon>
        <taxon>Pseudomonadota</taxon>
        <taxon>Alphaproteobacteria</taxon>
        <taxon>Hyphomicrobiales</taxon>
        <taxon>Xanthobacteraceae</taxon>
        <taxon>Aquabacter</taxon>
    </lineage>
</organism>
<keyword evidence="2" id="KW-1185">Reference proteome</keyword>
<dbReference type="OrthoDB" id="163447at2"/>
<dbReference type="Pfam" id="PF05800">
    <property type="entry name" value="GvpO"/>
    <property type="match status" value="1"/>
</dbReference>
<dbReference type="AlphaFoldDB" id="A0A4R3LRB6"/>
<gene>
    <name evidence="1" type="ORF">EDC64_114127</name>
</gene>
<name>A0A4R3LRB6_9HYPH</name>
<dbReference type="InterPro" id="IPR008634">
    <property type="entry name" value="Gas-vesicle_GvpO"/>
</dbReference>
<reference evidence="1 2" key="1">
    <citation type="submission" date="2019-03" db="EMBL/GenBank/DDBJ databases">
        <title>Genomic Encyclopedia of Type Strains, Phase IV (KMG-IV): sequencing the most valuable type-strain genomes for metagenomic binning, comparative biology and taxonomic classification.</title>
        <authorList>
            <person name="Goeker M."/>
        </authorList>
    </citation>
    <scope>NUCLEOTIDE SEQUENCE [LARGE SCALE GENOMIC DNA]</scope>
    <source>
        <strain evidence="1 2">DSM 9035</strain>
    </source>
</reference>
<dbReference type="EMBL" id="SMAI01000014">
    <property type="protein sequence ID" value="TCT02266.1"/>
    <property type="molecule type" value="Genomic_DNA"/>
</dbReference>
<dbReference type="GO" id="GO:0031412">
    <property type="term" value="P:gas vesicle organization"/>
    <property type="evidence" value="ECO:0007669"/>
    <property type="project" value="InterPro"/>
</dbReference>
<protein>
    <submittedName>
        <fullName evidence="1">Gas vesicle protein GvpO</fullName>
    </submittedName>
</protein>
<dbReference type="RefSeq" id="WP_132034407.1">
    <property type="nucleotide sequence ID" value="NZ_SMAI01000014.1"/>
</dbReference>
<evidence type="ECO:0000313" key="1">
    <source>
        <dbReference type="EMBL" id="TCT02266.1"/>
    </source>
</evidence>
<evidence type="ECO:0000313" key="2">
    <source>
        <dbReference type="Proteomes" id="UP000294664"/>
    </source>
</evidence>
<sequence>MATTIELIRNVKMQLQELTGFNADSVSDFTATQDGWEMTVNLLELKRIPASTDMLAAYRIKLDKAGNVTGYHRSRRYLRDQVMEETP</sequence>
<comment type="caution">
    <text evidence="1">The sequence shown here is derived from an EMBL/GenBank/DDBJ whole genome shotgun (WGS) entry which is preliminary data.</text>
</comment>
<dbReference type="Proteomes" id="UP000294664">
    <property type="component" value="Unassembled WGS sequence"/>
</dbReference>
<accession>A0A4R3LRB6</accession>